<evidence type="ECO:0000313" key="2">
    <source>
        <dbReference type="EMBL" id="KAF1998495.1"/>
    </source>
</evidence>
<dbReference type="Gene3D" id="3.40.50.720">
    <property type="entry name" value="NAD(P)-binding Rossmann-like Domain"/>
    <property type="match status" value="1"/>
</dbReference>
<organism evidence="2 3">
    <name type="scientific">Amniculicola lignicola CBS 123094</name>
    <dbReference type="NCBI Taxonomy" id="1392246"/>
    <lineage>
        <taxon>Eukaryota</taxon>
        <taxon>Fungi</taxon>
        <taxon>Dikarya</taxon>
        <taxon>Ascomycota</taxon>
        <taxon>Pezizomycotina</taxon>
        <taxon>Dothideomycetes</taxon>
        <taxon>Pleosporomycetidae</taxon>
        <taxon>Pleosporales</taxon>
        <taxon>Amniculicolaceae</taxon>
        <taxon>Amniculicola</taxon>
    </lineage>
</organism>
<dbReference type="Pfam" id="PF00106">
    <property type="entry name" value="adh_short"/>
    <property type="match status" value="1"/>
</dbReference>
<dbReference type="OrthoDB" id="542013at2759"/>
<dbReference type="PANTHER" id="PTHR43157:SF35">
    <property type="entry name" value="DEHYDROGENASE_REDUCTASE FAMILY PROTEIN, PUTATIVE-RELATED"/>
    <property type="match status" value="1"/>
</dbReference>
<dbReference type="SUPFAM" id="SSF51735">
    <property type="entry name" value="NAD(P)-binding Rossmann-fold domains"/>
    <property type="match status" value="1"/>
</dbReference>
<dbReference type="InterPro" id="IPR036291">
    <property type="entry name" value="NAD(P)-bd_dom_sf"/>
</dbReference>
<dbReference type="PRINTS" id="PR00081">
    <property type="entry name" value="GDHRDH"/>
</dbReference>
<name>A0A6A5WH35_9PLEO</name>
<accession>A0A6A5WH35</accession>
<dbReference type="InterPro" id="IPR002347">
    <property type="entry name" value="SDR_fam"/>
</dbReference>
<protein>
    <submittedName>
        <fullName evidence="2">NAD(P)-binding protein</fullName>
    </submittedName>
</protein>
<dbReference type="Proteomes" id="UP000799779">
    <property type="component" value="Unassembled WGS sequence"/>
</dbReference>
<keyword evidence="3" id="KW-1185">Reference proteome</keyword>
<dbReference type="GO" id="GO:0016491">
    <property type="term" value="F:oxidoreductase activity"/>
    <property type="evidence" value="ECO:0007669"/>
    <property type="project" value="UniProtKB-KW"/>
</dbReference>
<evidence type="ECO:0000313" key="3">
    <source>
        <dbReference type="Proteomes" id="UP000799779"/>
    </source>
</evidence>
<evidence type="ECO:0000256" key="1">
    <source>
        <dbReference type="ARBA" id="ARBA00023002"/>
    </source>
</evidence>
<reference evidence="2" key="1">
    <citation type="journal article" date="2020" name="Stud. Mycol.">
        <title>101 Dothideomycetes genomes: a test case for predicting lifestyles and emergence of pathogens.</title>
        <authorList>
            <person name="Haridas S."/>
            <person name="Albert R."/>
            <person name="Binder M."/>
            <person name="Bloem J."/>
            <person name="Labutti K."/>
            <person name="Salamov A."/>
            <person name="Andreopoulos B."/>
            <person name="Baker S."/>
            <person name="Barry K."/>
            <person name="Bills G."/>
            <person name="Bluhm B."/>
            <person name="Cannon C."/>
            <person name="Castanera R."/>
            <person name="Culley D."/>
            <person name="Daum C."/>
            <person name="Ezra D."/>
            <person name="Gonzalez J."/>
            <person name="Henrissat B."/>
            <person name="Kuo A."/>
            <person name="Liang C."/>
            <person name="Lipzen A."/>
            <person name="Lutzoni F."/>
            <person name="Magnuson J."/>
            <person name="Mondo S."/>
            <person name="Nolan M."/>
            <person name="Ohm R."/>
            <person name="Pangilinan J."/>
            <person name="Park H.-J."/>
            <person name="Ramirez L."/>
            <person name="Alfaro M."/>
            <person name="Sun H."/>
            <person name="Tritt A."/>
            <person name="Yoshinaga Y."/>
            <person name="Zwiers L.-H."/>
            <person name="Turgeon B."/>
            <person name="Goodwin S."/>
            <person name="Spatafora J."/>
            <person name="Crous P."/>
            <person name="Grigoriev I."/>
        </authorList>
    </citation>
    <scope>NUCLEOTIDE SEQUENCE</scope>
    <source>
        <strain evidence="2">CBS 123094</strain>
    </source>
</reference>
<sequence length="348" mass="38025">MASIDLPPFEDSIAKRLFKSKYQTTYKQPLPGTSLAGKCAIITGSNIGIGLAAAKLFLDVHLSHLIMAVRSSKKGEEAAAPLRKAHPKAKVEVWTLDMLDYTSIQSFIDKCHSLPKIDFAILNAGTRANQWIINPTTGHETTIQVNYLSTALLAIGLIPILRPKDSSKGPGRLTIIGSGLGLESIFENRNAVPLLPSFDVNPGGYGSMASVTERYSVSKTLVLMLVYTLSKLVSSDDVIINTVEPGLTRGTNLAGDSIPLLLRPIVPLVMPLIARSPEQAALTYYDAAVAKGKESHGCLWYNWEFSPFHKMMSTPEGQKVMDRLWEETMEELEFAGVREIVHSMQSGK</sequence>
<dbReference type="PANTHER" id="PTHR43157">
    <property type="entry name" value="PHOSPHATIDYLINOSITOL-GLYCAN BIOSYNTHESIS CLASS F PROTEIN-RELATED"/>
    <property type="match status" value="1"/>
</dbReference>
<gene>
    <name evidence="2" type="ORF">P154DRAFT_564662</name>
</gene>
<proteinExistence type="predicted"/>
<dbReference type="EMBL" id="ML977603">
    <property type="protein sequence ID" value="KAF1998495.1"/>
    <property type="molecule type" value="Genomic_DNA"/>
</dbReference>
<keyword evidence="1" id="KW-0560">Oxidoreductase</keyword>
<dbReference type="AlphaFoldDB" id="A0A6A5WH35"/>